<feature type="compositionally biased region" description="Basic and acidic residues" evidence="1">
    <location>
        <begin position="43"/>
        <end position="81"/>
    </location>
</feature>
<dbReference type="Pfam" id="PF14283">
    <property type="entry name" value="CD1107-like"/>
    <property type="match status" value="1"/>
</dbReference>
<feature type="domain" description="Mobile element protein CD1107-like" evidence="4">
    <location>
        <begin position="137"/>
        <end position="192"/>
    </location>
</feature>
<reference evidence="5" key="1">
    <citation type="submission" date="2022-07" db="EMBL/GenBank/DDBJ databases">
        <title>Parvimonas micra travels from the subgingival sulcus of the human oral cavity to the colorectal adenocarcinoma.</title>
        <authorList>
            <person name="Conde-Perez K."/>
            <person name="Buetas E."/>
            <person name="Aja-Macaya P."/>
            <person name="Martin-De Arribas E."/>
            <person name="Iglesias-Corras I."/>
            <person name="Trigo-Tasende N."/>
            <person name="Nasser-Ali M."/>
            <person name="Estevez L.S."/>
            <person name="Rumbo-Feal S."/>
            <person name="Otero-Alen B."/>
            <person name="Noguera J.F."/>
            <person name="Concha A."/>
            <person name="Pardinas-Lopez S."/>
            <person name="Carda-Dieguez M."/>
            <person name="Gomez-Randulfe I."/>
            <person name="Martinez-Lago N."/>
            <person name="Ladra S."/>
            <person name="Aparicio L.A."/>
            <person name="Bou G."/>
            <person name="Mira A."/>
            <person name="Vallejo J.A."/>
            <person name="Poza M."/>
        </authorList>
    </citation>
    <scope>NUCLEOTIDE SEQUENCE</scope>
    <source>
        <strain evidence="5">PM102KC-G-1</strain>
    </source>
</reference>
<keyword evidence="2" id="KW-1133">Transmembrane helix</keyword>
<proteinExistence type="predicted"/>
<feature type="compositionally biased region" description="Basic and acidic residues" evidence="1">
    <location>
        <begin position="113"/>
        <end position="136"/>
    </location>
</feature>
<evidence type="ECO:0000313" key="6">
    <source>
        <dbReference type="Proteomes" id="UP001210690"/>
    </source>
</evidence>
<feature type="chain" id="PRO_5043768998" evidence="3">
    <location>
        <begin position="35"/>
        <end position="293"/>
    </location>
</feature>
<sequence length="293" mass="33341">MRTVMKNKVFTRLMTVLLLVVMVIMAAYPSVAYAQVDEKEAAQETLKEEPKKPEITVIKKEEEKEKEVRYPNKLNAKEPENLKQNNAASNGEKANTNKGVASAPSKARASVTENKDNANQDYPIHHNSDKDNKETDKYSADARQFITFKTKNGKTFHLIINHDEQGENVMLLTEVSEDDLLNMVEAKEKPKEVVKEEFIKDEAKEETKPEKKEEKSSTGTYILLALVTLGALGAGYYFKVAKKKEDKELEALEEDDDFFSEAEGSEEMENEEVENQKMEDETETDDSEDELEE</sequence>
<organism evidence="5 6">
    <name type="scientific">Parvimonas micra</name>
    <dbReference type="NCBI Taxonomy" id="33033"/>
    <lineage>
        <taxon>Bacteria</taxon>
        <taxon>Bacillati</taxon>
        <taxon>Bacillota</taxon>
        <taxon>Tissierellia</taxon>
        <taxon>Tissierellales</taxon>
        <taxon>Peptoniphilaceae</taxon>
        <taxon>Parvimonas</taxon>
    </lineage>
</organism>
<evidence type="ECO:0000256" key="1">
    <source>
        <dbReference type="SAM" id="MobiDB-lite"/>
    </source>
</evidence>
<name>A0AAX3K8P6_9FIRM</name>
<gene>
    <name evidence="5" type="ORF">NM222_02970</name>
</gene>
<feature type="region of interest" description="Disordered" evidence="1">
    <location>
        <begin position="251"/>
        <end position="293"/>
    </location>
</feature>
<dbReference type="AlphaFoldDB" id="A0AAX3K8P6"/>
<feature type="compositionally biased region" description="Acidic residues" evidence="1">
    <location>
        <begin position="251"/>
        <end position="273"/>
    </location>
</feature>
<accession>A0AAX3K8P6</accession>
<dbReference type="EMBL" id="CP101412">
    <property type="protein sequence ID" value="WBB31456.1"/>
    <property type="molecule type" value="Genomic_DNA"/>
</dbReference>
<feature type="compositionally biased region" description="Polar residues" evidence="1">
    <location>
        <begin position="82"/>
        <end position="99"/>
    </location>
</feature>
<evidence type="ECO:0000256" key="2">
    <source>
        <dbReference type="SAM" id="Phobius"/>
    </source>
</evidence>
<feature type="transmembrane region" description="Helical" evidence="2">
    <location>
        <begin position="219"/>
        <end position="238"/>
    </location>
</feature>
<keyword evidence="2" id="KW-0472">Membrane</keyword>
<dbReference type="Proteomes" id="UP001210690">
    <property type="component" value="Chromosome"/>
</dbReference>
<protein>
    <submittedName>
        <fullName evidence="5">DUF4366 domain-containing protein</fullName>
    </submittedName>
</protein>
<feature type="compositionally biased region" description="Acidic residues" evidence="1">
    <location>
        <begin position="280"/>
        <end position="293"/>
    </location>
</feature>
<feature type="region of interest" description="Disordered" evidence="1">
    <location>
        <begin position="43"/>
        <end position="136"/>
    </location>
</feature>
<keyword evidence="3" id="KW-0732">Signal</keyword>
<feature type="signal peptide" evidence="3">
    <location>
        <begin position="1"/>
        <end position="34"/>
    </location>
</feature>
<keyword evidence="2" id="KW-0812">Transmembrane</keyword>
<evidence type="ECO:0000313" key="5">
    <source>
        <dbReference type="EMBL" id="WBB31456.1"/>
    </source>
</evidence>
<evidence type="ECO:0000256" key="3">
    <source>
        <dbReference type="SAM" id="SignalP"/>
    </source>
</evidence>
<evidence type="ECO:0000259" key="4">
    <source>
        <dbReference type="Pfam" id="PF14283"/>
    </source>
</evidence>
<dbReference type="InterPro" id="IPR025376">
    <property type="entry name" value="CD1107-like_dom"/>
</dbReference>